<reference evidence="1" key="1">
    <citation type="submission" date="2021-06" db="EMBL/GenBank/DDBJ databases">
        <authorList>
            <person name="Kallberg Y."/>
            <person name="Tangrot J."/>
            <person name="Rosling A."/>
        </authorList>
    </citation>
    <scope>NUCLEOTIDE SEQUENCE</scope>
    <source>
        <strain evidence="1">CL356</strain>
    </source>
</reference>
<comment type="caution">
    <text evidence="1">The sequence shown here is derived from an EMBL/GenBank/DDBJ whole genome shotgun (WGS) entry which is preliminary data.</text>
</comment>
<evidence type="ECO:0000313" key="2">
    <source>
        <dbReference type="Proteomes" id="UP000789525"/>
    </source>
</evidence>
<accession>A0ACA9MNR7</accession>
<gene>
    <name evidence="1" type="ORF">ACOLOM_LOCUS6771</name>
</gene>
<evidence type="ECO:0000313" key="1">
    <source>
        <dbReference type="EMBL" id="CAG8603811.1"/>
    </source>
</evidence>
<sequence length="219" mass="24832">MKSLEVQQEEEHWKLGIPREAPKGKQAKAGKLAEVVCLGQGPQHLTLKLTARQYQQIRQAAAAGATRFQRFMNHPAGLKDLQRPPEKLSVSQNAALACTGFIWVRYSMVITPINYSLGAVNFFVGMSGLTQLYRIWEYVYYKSPLEGWLLINLSAVTARNTHRPLKQLLPTKIPIAMEESGHFFVYTYFIAKILSLHFRANDSARDLLTKVGVIRVKFQ</sequence>
<protein>
    <submittedName>
        <fullName evidence="1">10227_t:CDS:1</fullName>
    </submittedName>
</protein>
<name>A0ACA9MNR7_9GLOM</name>
<organism evidence="1 2">
    <name type="scientific">Acaulospora colombiana</name>
    <dbReference type="NCBI Taxonomy" id="27376"/>
    <lineage>
        <taxon>Eukaryota</taxon>
        <taxon>Fungi</taxon>
        <taxon>Fungi incertae sedis</taxon>
        <taxon>Mucoromycota</taxon>
        <taxon>Glomeromycotina</taxon>
        <taxon>Glomeromycetes</taxon>
        <taxon>Diversisporales</taxon>
        <taxon>Acaulosporaceae</taxon>
        <taxon>Acaulospora</taxon>
    </lineage>
</organism>
<dbReference type="Proteomes" id="UP000789525">
    <property type="component" value="Unassembled WGS sequence"/>
</dbReference>
<keyword evidence="2" id="KW-1185">Reference proteome</keyword>
<proteinExistence type="predicted"/>
<dbReference type="EMBL" id="CAJVPT010014403">
    <property type="protein sequence ID" value="CAG8603811.1"/>
    <property type="molecule type" value="Genomic_DNA"/>
</dbReference>